<dbReference type="RefSeq" id="XP_016637602.1">
    <property type="nucleotide sequence ID" value="XM_016770692.1"/>
</dbReference>
<accession>A0A0D2KJ34</accession>
<name>A0A0D2KJ34_9EURO</name>
<dbReference type="OrthoDB" id="10071171at2759"/>
<feature type="transmembrane region" description="Helical" evidence="1">
    <location>
        <begin position="41"/>
        <end position="66"/>
    </location>
</feature>
<dbReference type="VEuPathDB" id="FungiDB:Z520_00171"/>
<keyword evidence="1" id="KW-1133">Transmembrane helix</keyword>
<dbReference type="STRING" id="1442371.A0A0D2KJ34"/>
<sequence length="222" mass="25852">MSARFVTDPDGLVFHALIGTASRLQAYALRNLLYRHLTTQTFIGVSFALAGYGMFELAFHLPYYAWRDAEAQIEDPRRDFNGRPMRQSHDVSFLNWQNDGQRSFIYQAQNSCVVAGTDIWRWVGYCFVESYFDRDNEARETVMAHIKDGQEGGISLDPCTYGRYSLEDNIKDPREWFLLVFQCRLYQIQGEWRQVVNKVVQSVRDYEVPVRYNLKGGTRFGP</sequence>
<evidence type="ECO:0000313" key="2">
    <source>
        <dbReference type="EMBL" id="KIY03480.1"/>
    </source>
</evidence>
<dbReference type="GeneID" id="27705917"/>
<keyword evidence="1" id="KW-0812">Transmembrane</keyword>
<protein>
    <submittedName>
        <fullName evidence="2">Uncharacterized protein</fullName>
    </submittedName>
</protein>
<evidence type="ECO:0000256" key="1">
    <source>
        <dbReference type="SAM" id="Phobius"/>
    </source>
</evidence>
<evidence type="ECO:0000313" key="3">
    <source>
        <dbReference type="Proteomes" id="UP000053411"/>
    </source>
</evidence>
<keyword evidence="1" id="KW-0472">Membrane</keyword>
<gene>
    <name evidence="2" type="ORF">Z520_00171</name>
</gene>
<keyword evidence="3" id="KW-1185">Reference proteome</keyword>
<dbReference type="Proteomes" id="UP000053411">
    <property type="component" value="Unassembled WGS sequence"/>
</dbReference>
<reference evidence="2 3" key="1">
    <citation type="submission" date="2015-01" db="EMBL/GenBank/DDBJ databases">
        <title>The Genome Sequence of Fonsecaea multimorphosa CBS 102226.</title>
        <authorList>
            <consortium name="The Broad Institute Genomics Platform"/>
            <person name="Cuomo C."/>
            <person name="de Hoog S."/>
            <person name="Gorbushina A."/>
            <person name="Stielow B."/>
            <person name="Teixiera M."/>
            <person name="Abouelleil A."/>
            <person name="Chapman S.B."/>
            <person name="Priest M."/>
            <person name="Young S.K."/>
            <person name="Wortman J."/>
            <person name="Nusbaum C."/>
            <person name="Birren B."/>
        </authorList>
    </citation>
    <scope>NUCLEOTIDE SEQUENCE [LARGE SCALE GENOMIC DNA]</scope>
    <source>
        <strain evidence="2 3">CBS 102226</strain>
    </source>
</reference>
<dbReference type="AlphaFoldDB" id="A0A0D2KJ34"/>
<organism evidence="2 3">
    <name type="scientific">Fonsecaea multimorphosa CBS 102226</name>
    <dbReference type="NCBI Taxonomy" id="1442371"/>
    <lineage>
        <taxon>Eukaryota</taxon>
        <taxon>Fungi</taxon>
        <taxon>Dikarya</taxon>
        <taxon>Ascomycota</taxon>
        <taxon>Pezizomycotina</taxon>
        <taxon>Eurotiomycetes</taxon>
        <taxon>Chaetothyriomycetidae</taxon>
        <taxon>Chaetothyriales</taxon>
        <taxon>Herpotrichiellaceae</taxon>
        <taxon>Fonsecaea</taxon>
    </lineage>
</organism>
<proteinExistence type="predicted"/>
<dbReference type="EMBL" id="KN848062">
    <property type="protein sequence ID" value="KIY03480.1"/>
    <property type="molecule type" value="Genomic_DNA"/>
</dbReference>